<keyword evidence="2" id="KW-1185">Reference proteome</keyword>
<dbReference type="InterPro" id="IPR043129">
    <property type="entry name" value="ATPase_NBD"/>
</dbReference>
<dbReference type="SUPFAM" id="SSF53067">
    <property type="entry name" value="Actin-like ATPase domain"/>
    <property type="match status" value="1"/>
</dbReference>
<evidence type="ECO:0000313" key="1">
    <source>
        <dbReference type="EMBL" id="QDL56460.1"/>
    </source>
</evidence>
<dbReference type="KEGG" id="rhg:EXZ61_21140"/>
<organism evidence="1 2">
    <name type="scientific">Rhodoferax aquaticus</name>
    <dbReference type="NCBI Taxonomy" id="2527691"/>
    <lineage>
        <taxon>Bacteria</taxon>
        <taxon>Pseudomonadati</taxon>
        <taxon>Pseudomonadota</taxon>
        <taxon>Betaproteobacteria</taxon>
        <taxon>Burkholderiales</taxon>
        <taxon>Comamonadaceae</taxon>
        <taxon>Rhodoferax</taxon>
    </lineage>
</organism>
<proteinExistence type="predicted"/>
<dbReference type="Proteomes" id="UP000317365">
    <property type="component" value="Chromosome"/>
</dbReference>
<dbReference type="AlphaFoldDB" id="A0A515EUV9"/>
<reference evidence="2" key="2">
    <citation type="journal article" date="2020" name="Int. J. Syst. Evol. Microbiol.">
        <title>Genomic insights into a novel species Rhodoferax aquaticus sp. nov., isolated from freshwater.</title>
        <authorList>
            <person name="Li T."/>
            <person name="Zhuo Y."/>
            <person name="Jin C.Z."/>
            <person name="Wu X."/>
            <person name="Ko S.R."/>
            <person name="Jin F.J."/>
            <person name="Ahn C.Y."/>
            <person name="Oh H.M."/>
            <person name="Lee H.G."/>
            <person name="Jin L."/>
        </authorList>
    </citation>
    <scope>NUCLEOTIDE SEQUENCE [LARGE SCALE GENOMIC DNA]</scope>
    <source>
        <strain evidence="2">Gr-4</strain>
    </source>
</reference>
<name>A0A515EUV9_9BURK</name>
<dbReference type="EMBL" id="CP036282">
    <property type="protein sequence ID" value="QDL56460.1"/>
    <property type="molecule type" value="Genomic_DNA"/>
</dbReference>
<protein>
    <recommendedName>
        <fullName evidence="3">Type IV pilus assembly protein PilM</fullName>
    </recommendedName>
</protein>
<sequence>MSLRWPWSRSSSTDQLVVSWASGALAFVRVRPRKGGGFDLVAAGIAHQGEHGLDGLVDQLEAHDLRGLNAAVMLRPEQYQFLQIDAPAVAPEELRAAARYLIRDMVPTHLDDITLDVLRVGDGQQTGTRHLFVVATTNAVIQELMQLAQRMQWPVQVIDVQETAQRNLQSLGASGQATQSMASAALVLTPEHQAILTISANEELFYTRRFDLPDGFLSHAWGEVVDSEVSAIDAFTPVEEYVPDYAAPSPSVDLGVAPSPLTADDGLQRLVVEVQRSLDLWERTWSSKPLSGLRLYAGERSAELADKVGQQLGQTVGVLALGAMFAGWSDLAPATQAACMPLLGVCLRTEPRKL</sequence>
<evidence type="ECO:0008006" key="3">
    <source>
        <dbReference type="Google" id="ProtNLM"/>
    </source>
</evidence>
<gene>
    <name evidence="1" type="ORF">EXZ61_21140</name>
</gene>
<dbReference type="Gene3D" id="3.30.1490.300">
    <property type="match status" value="1"/>
</dbReference>
<accession>A0A515EUV9</accession>
<reference evidence="2" key="1">
    <citation type="submission" date="2019-02" db="EMBL/GenBank/DDBJ databases">
        <title>Complete genome sequence of Rhodoferax sp. Gr-4.</title>
        <authorList>
            <person name="Jin L."/>
        </authorList>
    </citation>
    <scope>NUCLEOTIDE SEQUENCE [LARGE SCALE GENOMIC DNA]</scope>
    <source>
        <strain evidence="2">Gr-4</strain>
    </source>
</reference>
<dbReference type="RefSeq" id="WP_142813895.1">
    <property type="nucleotide sequence ID" value="NZ_CP036282.1"/>
</dbReference>
<dbReference type="Gene3D" id="3.30.420.40">
    <property type="match status" value="2"/>
</dbReference>
<evidence type="ECO:0000313" key="2">
    <source>
        <dbReference type="Proteomes" id="UP000317365"/>
    </source>
</evidence>